<evidence type="ECO:0000256" key="2">
    <source>
        <dbReference type="ARBA" id="ARBA00022679"/>
    </source>
</evidence>
<keyword evidence="2 4" id="KW-0808">Transferase</keyword>
<evidence type="ECO:0000313" key="5">
    <source>
        <dbReference type="Proteomes" id="UP000295680"/>
    </source>
</evidence>
<evidence type="ECO:0000256" key="1">
    <source>
        <dbReference type="ARBA" id="ARBA00022676"/>
    </source>
</evidence>
<dbReference type="GO" id="GO:0016757">
    <property type="term" value="F:glycosyltransferase activity"/>
    <property type="evidence" value="ECO:0007669"/>
    <property type="project" value="UniProtKB-KW"/>
</dbReference>
<proteinExistence type="predicted"/>
<dbReference type="OrthoDB" id="581105at2"/>
<dbReference type="RefSeq" id="WP_132118129.1">
    <property type="nucleotide sequence ID" value="NZ_SLWS01000004.1"/>
</dbReference>
<reference evidence="4 5" key="1">
    <citation type="submission" date="2019-03" db="EMBL/GenBank/DDBJ databases">
        <title>Genomic Encyclopedia of Type Strains, Phase IV (KMG-IV): sequencing the most valuable type-strain genomes for metagenomic binning, comparative biology and taxonomic classification.</title>
        <authorList>
            <person name="Goeker M."/>
        </authorList>
    </citation>
    <scope>NUCLEOTIDE SEQUENCE [LARGE SCALE GENOMIC DNA]</scope>
    <source>
        <strain evidence="4 5">DSM 45934</strain>
    </source>
</reference>
<comment type="caution">
    <text evidence="4">The sequence shown here is derived from an EMBL/GenBank/DDBJ whole genome shotgun (WGS) entry which is preliminary data.</text>
</comment>
<dbReference type="Gene3D" id="3.40.50.2000">
    <property type="entry name" value="Glycogen Phosphorylase B"/>
    <property type="match status" value="2"/>
</dbReference>
<dbReference type="AlphaFoldDB" id="A0A4R2JMP1"/>
<dbReference type="SUPFAM" id="SSF53756">
    <property type="entry name" value="UDP-Glycosyltransferase/glycogen phosphorylase"/>
    <property type="match status" value="1"/>
</dbReference>
<dbReference type="Pfam" id="PF20706">
    <property type="entry name" value="GT4-conflict"/>
    <property type="match status" value="1"/>
</dbReference>
<evidence type="ECO:0000256" key="3">
    <source>
        <dbReference type="SAM" id="MobiDB-lite"/>
    </source>
</evidence>
<dbReference type="EMBL" id="SLWS01000004">
    <property type="protein sequence ID" value="TCO59892.1"/>
    <property type="molecule type" value="Genomic_DNA"/>
</dbReference>
<name>A0A4R2JMP1_9PSEU</name>
<evidence type="ECO:0000313" key="4">
    <source>
        <dbReference type="EMBL" id="TCO59892.1"/>
    </source>
</evidence>
<feature type="region of interest" description="Disordered" evidence="3">
    <location>
        <begin position="446"/>
        <end position="472"/>
    </location>
</feature>
<dbReference type="CDD" id="cd03801">
    <property type="entry name" value="GT4_PimA-like"/>
    <property type="match status" value="1"/>
</dbReference>
<keyword evidence="5" id="KW-1185">Reference proteome</keyword>
<keyword evidence="1" id="KW-0328">Glycosyltransferase</keyword>
<organism evidence="4 5">
    <name type="scientific">Actinocrispum wychmicini</name>
    <dbReference type="NCBI Taxonomy" id="1213861"/>
    <lineage>
        <taxon>Bacteria</taxon>
        <taxon>Bacillati</taxon>
        <taxon>Actinomycetota</taxon>
        <taxon>Actinomycetes</taxon>
        <taxon>Pseudonocardiales</taxon>
        <taxon>Pseudonocardiaceae</taxon>
        <taxon>Actinocrispum</taxon>
    </lineage>
</organism>
<accession>A0A4R2JMP1</accession>
<protein>
    <submittedName>
        <fullName evidence="4">Glycosyltransferase involved in cell wall biosynthesis</fullName>
    </submittedName>
</protein>
<dbReference type="PANTHER" id="PTHR12526">
    <property type="entry name" value="GLYCOSYLTRANSFERASE"/>
    <property type="match status" value="1"/>
</dbReference>
<sequence length="667" mass="72693">MKHPEVAALMAKLYFDETTAKAVLIRAGYPVHLLPLFLDASSFWTSGIQQMELGLGAPDTLPQLIALTAATFQGNPEIQAMHAKWSGTTPPRRPYTEGPWHTLTLVGADLPNEFLRVVREQVASDAPELLYTANRQCSVSVPDPGRYAARLRQRIHEAIQAYAPGVSLQVTYENHRFRPYLYSELTVYGPDTTPYLLQSVPSVMTPADIADAIVGQYPHDLVSTVVDAETDDGRERLDPGKTLHENKIKDSGKLWVSARASAGGLSPDDGSAPIRILVLATEWFSAHGGLSTVNRRLCQALAVAGAEVYCVVLSASEEEQADATASGVRLIKAKRLFGSSEQEALSRRPRLPDGVVPHLIIGHGRITGRAAAVVADDHFDGVPRLHILHMAPDEVEWLKLDRKNDAGLSAEERMKEERALLRPPAIAAGIGPRLRDLVQAELSPFPNAPEPVHIDPGFDTDRTTPRTPPRGRPVRVLLLGRMEDRLVKGVDVAARALANAVDLLGFDASRVELVLRGVPKDEFTEVRAAVHAWSGKRSLRVTPRSYTVDSEELEHDLLRATLVLMPSRAEGFGLVGMEAIVAATPVLVSDASGLADLVREVVPDEVHRLVVPVTDDEEKDAQRWGAAIAAVLRDPEGAFAVAERVRTAMGKERTWLMAAHAVLRMIG</sequence>
<dbReference type="PANTHER" id="PTHR12526:SF510">
    <property type="entry name" value="D-INOSITOL 3-PHOSPHATE GLYCOSYLTRANSFERASE"/>
    <property type="match status" value="1"/>
</dbReference>
<dbReference type="Proteomes" id="UP000295680">
    <property type="component" value="Unassembled WGS sequence"/>
</dbReference>
<gene>
    <name evidence="4" type="ORF">EV192_104735</name>
</gene>